<keyword evidence="7 10" id="KW-0274">FAD</keyword>
<dbReference type="InterPro" id="IPR008471">
    <property type="entry name" value="MnmC-like_methylTransf"/>
</dbReference>
<feature type="domain" description="FAD dependent oxidoreductase" evidence="12">
    <location>
        <begin position="270"/>
        <end position="680"/>
    </location>
</feature>
<keyword evidence="15" id="KW-1185">Reference proteome</keyword>
<dbReference type="PANTHER" id="PTHR13847:SF283">
    <property type="entry name" value="TRNA 5-METHYLAMINOMETHYL-2-THIOURIDINE BIOSYNTHESIS BIFUNCTIONAL PROTEIN MNMC"/>
    <property type="match status" value="1"/>
</dbReference>
<dbReference type="Gene3D" id="3.40.50.150">
    <property type="entry name" value="Vaccinia Virus protein VP39"/>
    <property type="match status" value="1"/>
</dbReference>
<dbReference type="GO" id="GO:0004808">
    <property type="term" value="F:tRNA (5-methylaminomethyl-2-thiouridylate)(34)-methyltransferase activity"/>
    <property type="evidence" value="ECO:0007669"/>
    <property type="project" value="UniProtKB-EC"/>
</dbReference>
<organism evidence="14 15">
    <name type="scientific">Lampropedia puyangensis</name>
    <dbReference type="NCBI Taxonomy" id="1330072"/>
    <lineage>
        <taxon>Bacteria</taxon>
        <taxon>Pseudomonadati</taxon>
        <taxon>Pseudomonadota</taxon>
        <taxon>Betaproteobacteria</taxon>
        <taxon>Burkholderiales</taxon>
        <taxon>Comamonadaceae</taxon>
        <taxon>Lampropedia</taxon>
    </lineage>
</organism>
<accession>A0A4S8F2S4</accession>
<evidence type="ECO:0000256" key="1">
    <source>
        <dbReference type="ARBA" id="ARBA00022490"/>
    </source>
</evidence>
<proteinExistence type="inferred from homology"/>
<dbReference type="OrthoDB" id="9786494at2"/>
<dbReference type="InterPro" id="IPR023032">
    <property type="entry name" value="tRNA_MAMT_biosynth_bifunc_MnmC"/>
</dbReference>
<evidence type="ECO:0000256" key="7">
    <source>
        <dbReference type="ARBA" id="ARBA00022827"/>
    </source>
</evidence>
<dbReference type="Pfam" id="PF01266">
    <property type="entry name" value="DAO"/>
    <property type="match status" value="1"/>
</dbReference>
<dbReference type="EC" id="2.1.1.61" evidence="10"/>
<evidence type="ECO:0000259" key="13">
    <source>
        <dbReference type="Pfam" id="PF05430"/>
    </source>
</evidence>
<comment type="cofactor">
    <cofactor evidence="10">
        <name>FAD</name>
        <dbReference type="ChEBI" id="CHEBI:57692"/>
    </cofactor>
</comment>
<evidence type="ECO:0000256" key="8">
    <source>
        <dbReference type="ARBA" id="ARBA00023002"/>
    </source>
</evidence>
<dbReference type="HAMAP" id="MF_01102">
    <property type="entry name" value="MnmC"/>
    <property type="match status" value="1"/>
</dbReference>
<dbReference type="PANTHER" id="PTHR13847">
    <property type="entry name" value="SARCOSINE DEHYDROGENASE-RELATED"/>
    <property type="match status" value="1"/>
</dbReference>
<keyword evidence="4 10" id="KW-0808">Transferase</keyword>
<dbReference type="GO" id="GO:0032259">
    <property type="term" value="P:methylation"/>
    <property type="evidence" value="ECO:0007669"/>
    <property type="project" value="UniProtKB-KW"/>
</dbReference>
<dbReference type="Gene3D" id="3.50.50.60">
    <property type="entry name" value="FAD/NAD(P)-binding domain"/>
    <property type="match status" value="2"/>
</dbReference>
<evidence type="ECO:0000313" key="14">
    <source>
        <dbReference type="EMBL" id="THU00695.1"/>
    </source>
</evidence>
<comment type="function">
    <text evidence="10">Catalyzes the last two steps in the biosynthesis of 5-methylaminomethyl-2-thiouridine (mnm(5)s(2)U) at the wobble position (U34) in tRNA. Catalyzes the FAD-dependent demodification of cmnm(5)s(2)U34 to nm(5)s(2)U34, followed by the transfer of a methyl group from S-adenosyl-L-methionine to nm(5)s(2)U34, to form mnm(5)s(2)U34.</text>
</comment>
<keyword evidence="1 10" id="KW-0963">Cytoplasm</keyword>
<comment type="subcellular location">
    <subcellularLocation>
        <location evidence="10">Cytoplasm</location>
    </subcellularLocation>
</comment>
<dbReference type="InterPro" id="IPR036188">
    <property type="entry name" value="FAD/NAD-bd_sf"/>
</dbReference>
<reference evidence="14 15" key="1">
    <citation type="journal article" date="2015" name="Antonie Van Leeuwenhoek">
        <title>Lampropedia puyangensis sp. nov., isolated from symptomatic bark of Populus ? euramericana canker and emended description of Lampropedia hyalina (Ehrenberg 1832) Lee et al. 2004.</title>
        <authorList>
            <person name="Li Y."/>
            <person name="Wang T."/>
            <person name="Piao C.G."/>
            <person name="Wang L.F."/>
            <person name="Tian G.Z."/>
            <person name="Zhu T.H."/>
            <person name="Guo M.W."/>
        </authorList>
    </citation>
    <scope>NUCLEOTIDE SEQUENCE [LARGE SCALE GENOMIC DNA]</scope>
    <source>
        <strain evidence="14 15">2-bin</strain>
    </source>
</reference>
<evidence type="ECO:0000256" key="6">
    <source>
        <dbReference type="ARBA" id="ARBA00022694"/>
    </source>
</evidence>
<dbReference type="InterPro" id="IPR006076">
    <property type="entry name" value="FAD-dep_OxRdtase"/>
</dbReference>
<evidence type="ECO:0000256" key="10">
    <source>
        <dbReference type="HAMAP-Rule" id="MF_01102"/>
    </source>
</evidence>
<evidence type="ECO:0000256" key="5">
    <source>
        <dbReference type="ARBA" id="ARBA00022691"/>
    </source>
</evidence>
<evidence type="ECO:0000256" key="9">
    <source>
        <dbReference type="ARBA" id="ARBA00023268"/>
    </source>
</evidence>
<dbReference type="Pfam" id="PF05430">
    <property type="entry name" value="Methyltransf_30"/>
    <property type="match status" value="1"/>
</dbReference>
<evidence type="ECO:0000259" key="12">
    <source>
        <dbReference type="Pfam" id="PF01266"/>
    </source>
</evidence>
<dbReference type="GO" id="GO:0050660">
    <property type="term" value="F:flavin adenine dinucleotide binding"/>
    <property type="evidence" value="ECO:0007669"/>
    <property type="project" value="UniProtKB-UniRule"/>
</dbReference>
<dbReference type="InterPro" id="IPR029063">
    <property type="entry name" value="SAM-dependent_MTases_sf"/>
</dbReference>
<evidence type="ECO:0000256" key="4">
    <source>
        <dbReference type="ARBA" id="ARBA00022679"/>
    </source>
</evidence>
<name>A0A4S8F2S4_9BURK</name>
<comment type="similarity">
    <text evidence="10">In the N-terminal section; belongs to the methyltransferase superfamily. tRNA (mnm(5)s(2)U34)-methyltransferase family.</text>
</comment>
<keyword evidence="6 10" id="KW-0819">tRNA processing</keyword>
<keyword evidence="8 10" id="KW-0560">Oxidoreductase</keyword>
<feature type="region of interest" description="Disordered" evidence="11">
    <location>
        <begin position="368"/>
        <end position="417"/>
    </location>
</feature>
<dbReference type="GO" id="GO:0016645">
    <property type="term" value="F:oxidoreductase activity, acting on the CH-NH group of donors"/>
    <property type="evidence" value="ECO:0007669"/>
    <property type="project" value="InterPro"/>
</dbReference>
<comment type="caution">
    <text evidence="14">The sequence shown here is derived from an EMBL/GenBank/DDBJ whole genome shotgun (WGS) entry which is preliminary data.</text>
</comment>
<feature type="region of interest" description="FAD-dependent cmnm(5)s(2)U34 oxidoreductase" evidence="10">
    <location>
        <begin position="273"/>
        <end position="723"/>
    </location>
</feature>
<comment type="catalytic activity">
    <reaction evidence="10">
        <text>5-aminomethyl-2-thiouridine(34) in tRNA + S-adenosyl-L-methionine = 5-methylaminomethyl-2-thiouridine(34) in tRNA + S-adenosyl-L-homocysteine + H(+)</text>
        <dbReference type="Rhea" id="RHEA:19569"/>
        <dbReference type="Rhea" id="RHEA-COMP:10195"/>
        <dbReference type="Rhea" id="RHEA-COMP:10197"/>
        <dbReference type="ChEBI" id="CHEBI:15378"/>
        <dbReference type="ChEBI" id="CHEBI:57856"/>
        <dbReference type="ChEBI" id="CHEBI:59789"/>
        <dbReference type="ChEBI" id="CHEBI:74454"/>
        <dbReference type="ChEBI" id="CHEBI:74455"/>
        <dbReference type="EC" id="2.1.1.61"/>
    </reaction>
</comment>
<sequence length="723" mass="77456">MTLPTQPPDSALTLDWLEDGAPYSSRFDDRYHSHQDGGTTQSRGSFLHGCGLPAAWAGQAQWRILETGFGLGLNFLVTWQAWREDPQRPQQLHFISTEAWPVSAQDLLAAAKQRYPQLLPLAQELAEQYWDMHSGIHRISLDNNRVHLTLAIGDAKTWLRSEGWQADSVYLDGFNPAKNPDIWSLDTLKAVARCCIAGHTQLATWCVARNVRDALAQCGFQVERVAGTPPKKHNLKALFAPAWTPKQRTFPPPFTAAVPRALRECAERHCIVIGAGIAGAHTARAMAERGWHVTVLEQADTVAQGASALPAGLFAPHISPDDAPLSRLTRQGIRNTRKTAARLLPAGIDWDATGVLEHRVDKKLGLPAAATPAPAPAPAPPPPTTTVAHTQTPATGTGSASTNANHATAIPSDASIQASPEQRLRAGIDAATGATAQHAPAVFHTQAGWIKPAKLVAALLQHPLITIQTSTQVASITAAPPDQIHGDGQSTTSWPRWQVNTSQGQRQADCLILAAAHASKALAEPLLPHPLPLNAVRGQVAWGTAPCDAADVQWPAWPVNGKGSLVHWPCPGSANERFWISGGTFEREDLRLPPSPASAQAALAENRNRLPVLLPAWGNALASLVFNHARPNTWAGVRCTVPDRTPLYGALAVTTPSLLLAAGLGSRGLTLASLCAETLVCALHDEPLPLERTLAQWISTQRWLTLAQPTQATPAPKQGPAQQ</sequence>
<protein>
    <recommendedName>
        <fullName evidence="10">tRNA 5-methylaminomethyl-2-thiouridine biosynthesis bifunctional protein MnmC</fullName>
        <shortName evidence="10">tRNA mnm(5)s(2)U biosynthesis bifunctional protein</shortName>
    </recommendedName>
    <domain>
        <recommendedName>
            <fullName evidence="10">tRNA (mnm(5)s(2)U34)-methyltransferase</fullName>
            <ecNumber evidence="10">2.1.1.61</ecNumber>
        </recommendedName>
    </domain>
    <domain>
        <recommendedName>
            <fullName evidence="10">FAD-dependent cmnm(5)s(2)U34 oxidoreductase</fullName>
            <ecNumber evidence="10">1.5.-.-</ecNumber>
        </recommendedName>
    </domain>
</protein>
<evidence type="ECO:0000313" key="15">
    <source>
        <dbReference type="Proteomes" id="UP000308917"/>
    </source>
</evidence>
<feature type="compositionally biased region" description="Pro residues" evidence="11">
    <location>
        <begin position="373"/>
        <end position="384"/>
    </location>
</feature>
<evidence type="ECO:0000256" key="2">
    <source>
        <dbReference type="ARBA" id="ARBA00022603"/>
    </source>
</evidence>
<keyword evidence="2 10" id="KW-0489">Methyltransferase</keyword>
<dbReference type="InterPro" id="IPR047785">
    <property type="entry name" value="tRNA_MNMC2"/>
</dbReference>
<dbReference type="SUPFAM" id="SSF51971">
    <property type="entry name" value="Nucleotide-binding domain"/>
    <property type="match status" value="1"/>
</dbReference>
<keyword evidence="3 10" id="KW-0285">Flavoprotein</keyword>
<dbReference type="EC" id="1.5.-.-" evidence="10"/>
<comment type="similarity">
    <text evidence="10">In the C-terminal section; belongs to the DAO family.</text>
</comment>
<feature type="domain" description="MnmC-like methyltransferase" evidence="13">
    <location>
        <begin position="118"/>
        <end position="237"/>
    </location>
</feature>
<evidence type="ECO:0000256" key="11">
    <source>
        <dbReference type="SAM" id="MobiDB-lite"/>
    </source>
</evidence>
<dbReference type="Proteomes" id="UP000308917">
    <property type="component" value="Unassembled WGS sequence"/>
</dbReference>
<keyword evidence="5 10" id="KW-0949">S-adenosyl-L-methionine</keyword>
<feature type="compositionally biased region" description="Polar residues" evidence="11">
    <location>
        <begin position="396"/>
        <end position="406"/>
    </location>
</feature>
<dbReference type="EMBL" id="STFG01000010">
    <property type="protein sequence ID" value="THU00695.1"/>
    <property type="molecule type" value="Genomic_DNA"/>
</dbReference>
<dbReference type="AlphaFoldDB" id="A0A4S8F2S4"/>
<feature type="region of interest" description="tRNA (mnm(5)s(2)U34)-methyltransferase" evidence="10">
    <location>
        <begin position="1"/>
        <end position="240"/>
    </location>
</feature>
<dbReference type="Gene3D" id="3.30.9.10">
    <property type="entry name" value="D-Amino Acid Oxidase, subunit A, domain 2"/>
    <property type="match status" value="1"/>
</dbReference>
<dbReference type="GO" id="GO:0002097">
    <property type="term" value="P:tRNA wobble base modification"/>
    <property type="evidence" value="ECO:0007669"/>
    <property type="project" value="UniProtKB-UniRule"/>
</dbReference>
<evidence type="ECO:0000256" key="3">
    <source>
        <dbReference type="ARBA" id="ARBA00022630"/>
    </source>
</evidence>
<dbReference type="GO" id="GO:0005737">
    <property type="term" value="C:cytoplasm"/>
    <property type="evidence" value="ECO:0007669"/>
    <property type="project" value="UniProtKB-SubCell"/>
</dbReference>
<feature type="compositionally biased region" description="Low complexity" evidence="11">
    <location>
        <begin position="385"/>
        <end position="395"/>
    </location>
</feature>
<dbReference type="NCBIfam" id="NF033855">
    <property type="entry name" value="tRNA_MNMC2"/>
    <property type="match status" value="1"/>
</dbReference>
<keyword evidence="9 10" id="KW-0511">Multifunctional enzyme</keyword>
<gene>
    <name evidence="10" type="primary">mnmC</name>
    <name evidence="14" type="ORF">E9531_10535</name>
</gene>